<dbReference type="Pfam" id="PF13409">
    <property type="entry name" value="GST_N_2"/>
    <property type="match status" value="1"/>
</dbReference>
<gene>
    <name evidence="2" type="ordered locus">SAR116_0032</name>
</gene>
<dbReference type="GO" id="GO:0006559">
    <property type="term" value="P:L-phenylalanine catabolic process"/>
    <property type="evidence" value="ECO:0007669"/>
    <property type="project" value="TreeGrafter"/>
</dbReference>
<proteinExistence type="predicted"/>
<dbReference type="EMBL" id="CP001751">
    <property type="protein sequence ID" value="ADE38275.1"/>
    <property type="molecule type" value="Genomic_DNA"/>
</dbReference>
<protein>
    <submittedName>
        <fullName evidence="2">Glutathione S-transferase</fullName>
        <ecNumber evidence="2">2.5.1.18</ecNumber>
    </submittedName>
</protein>
<dbReference type="AlphaFoldDB" id="D5BNK8"/>
<accession>D5BNK8</accession>
<keyword evidence="3" id="KW-1185">Reference proteome</keyword>
<feature type="domain" description="GST N-terminal" evidence="1">
    <location>
        <begin position="4"/>
        <end position="84"/>
    </location>
</feature>
<keyword evidence="2" id="KW-0808">Transferase</keyword>
<evidence type="ECO:0000259" key="1">
    <source>
        <dbReference type="PROSITE" id="PS50404"/>
    </source>
</evidence>
<dbReference type="eggNOG" id="COG0625">
    <property type="taxonomic scope" value="Bacteria"/>
</dbReference>
<dbReference type="CDD" id="cd03194">
    <property type="entry name" value="GST_C_3"/>
    <property type="match status" value="1"/>
</dbReference>
<evidence type="ECO:0000313" key="3">
    <source>
        <dbReference type="Proteomes" id="UP000007460"/>
    </source>
</evidence>
<dbReference type="PROSITE" id="PS50404">
    <property type="entry name" value="GST_NTER"/>
    <property type="match status" value="1"/>
</dbReference>
<dbReference type="HOGENOM" id="CLU_070658_0_0_5"/>
<dbReference type="GO" id="GO:0006749">
    <property type="term" value="P:glutathione metabolic process"/>
    <property type="evidence" value="ECO:0007669"/>
    <property type="project" value="TreeGrafter"/>
</dbReference>
<dbReference type="RefSeq" id="WP_013044905.1">
    <property type="nucleotide sequence ID" value="NC_014010.1"/>
</dbReference>
<dbReference type="GO" id="GO:0004364">
    <property type="term" value="F:glutathione transferase activity"/>
    <property type="evidence" value="ECO:0007669"/>
    <property type="project" value="UniProtKB-EC"/>
</dbReference>
<dbReference type="GO" id="GO:0016034">
    <property type="term" value="F:maleylacetoacetate isomerase activity"/>
    <property type="evidence" value="ECO:0007669"/>
    <property type="project" value="TreeGrafter"/>
</dbReference>
<evidence type="ECO:0000313" key="2">
    <source>
        <dbReference type="EMBL" id="ADE38275.1"/>
    </source>
</evidence>
<dbReference type="InterPro" id="IPR004045">
    <property type="entry name" value="Glutathione_S-Trfase_N"/>
</dbReference>
<dbReference type="OrthoDB" id="9799538at2"/>
<sequence>MSSYKLYITHKNYSSWSLRAWLLMRAFDIPFTEKMVPLDEHVKIPALAGISPTGKVPCLVDGEVTIWESLAIAEYLAERHPTKMLWPLSEPMRSHARAISAEMHAGFGALRTACPMNMRRPVSVLTVADDVKADIARVIEIWRDCLARYEGPFLFGHFTIADAMYAPVYSRIKTYGLARGATHKAVTARYGQALVSMPAWQEWHDAALAETAIVAVNEV</sequence>
<dbReference type="PANTHER" id="PTHR42673:SF4">
    <property type="entry name" value="MALEYLACETOACETATE ISOMERASE"/>
    <property type="match status" value="1"/>
</dbReference>
<dbReference type="SFLD" id="SFLDG00358">
    <property type="entry name" value="Main_(cytGST)"/>
    <property type="match status" value="1"/>
</dbReference>
<dbReference type="Pfam" id="PF13410">
    <property type="entry name" value="GST_C_2"/>
    <property type="match status" value="1"/>
</dbReference>
<dbReference type="KEGG" id="apb:SAR116_0032"/>
<dbReference type="SFLD" id="SFLDS00019">
    <property type="entry name" value="Glutathione_Transferase_(cytos"/>
    <property type="match status" value="1"/>
</dbReference>
<dbReference type="SUPFAM" id="SSF52833">
    <property type="entry name" value="Thioredoxin-like"/>
    <property type="match status" value="1"/>
</dbReference>
<dbReference type="EC" id="2.5.1.18" evidence="2"/>
<dbReference type="Gene3D" id="1.20.1050.10">
    <property type="match status" value="1"/>
</dbReference>
<reference evidence="2 3" key="1">
    <citation type="journal article" date="2010" name="J. Bacteriol.">
        <title>Complete genome sequence of "Candidatus Puniceispirillum marinum" IMCC1322, a representative of the SAR116 clade in the Alphaproteobacteria.</title>
        <authorList>
            <person name="Oh H.M."/>
            <person name="Kwon K.K."/>
            <person name="Kang I."/>
            <person name="Kang S.G."/>
            <person name="Lee J.H."/>
            <person name="Kim S.J."/>
            <person name="Cho J.C."/>
        </authorList>
    </citation>
    <scope>NUCLEOTIDE SEQUENCE [LARGE SCALE GENOMIC DNA]</scope>
    <source>
        <strain evidence="2 3">IMCC1322</strain>
    </source>
</reference>
<dbReference type="InterPro" id="IPR036249">
    <property type="entry name" value="Thioredoxin-like_sf"/>
</dbReference>
<dbReference type="CDD" id="cd03043">
    <property type="entry name" value="GST_N_1"/>
    <property type="match status" value="1"/>
</dbReference>
<name>D5BNK8_PUNMI</name>
<dbReference type="Proteomes" id="UP000007460">
    <property type="component" value="Chromosome"/>
</dbReference>
<dbReference type="InterPro" id="IPR036282">
    <property type="entry name" value="Glutathione-S-Trfase_C_sf"/>
</dbReference>
<dbReference type="STRING" id="488538.SAR116_0032"/>
<organism evidence="2 3">
    <name type="scientific">Puniceispirillum marinum (strain IMCC1322)</name>
    <dbReference type="NCBI Taxonomy" id="488538"/>
    <lineage>
        <taxon>Bacteria</taxon>
        <taxon>Pseudomonadati</taxon>
        <taxon>Pseudomonadota</taxon>
        <taxon>Alphaproteobacteria</taxon>
        <taxon>Candidatus Puniceispirillales</taxon>
        <taxon>Candidatus Puniceispirillaceae</taxon>
        <taxon>Candidatus Puniceispirillum</taxon>
    </lineage>
</organism>
<dbReference type="SUPFAM" id="SSF47616">
    <property type="entry name" value="GST C-terminal domain-like"/>
    <property type="match status" value="1"/>
</dbReference>
<dbReference type="PANTHER" id="PTHR42673">
    <property type="entry name" value="MALEYLACETOACETATE ISOMERASE"/>
    <property type="match status" value="1"/>
</dbReference>
<dbReference type="InterPro" id="IPR040079">
    <property type="entry name" value="Glutathione_S-Trfase"/>
</dbReference>
<dbReference type="Gene3D" id="3.40.30.10">
    <property type="entry name" value="Glutaredoxin"/>
    <property type="match status" value="1"/>
</dbReference>